<name>A0A163JM43_ABSGL</name>
<dbReference type="Proteomes" id="UP000078561">
    <property type="component" value="Unassembled WGS sequence"/>
</dbReference>
<dbReference type="Pfam" id="PF03583">
    <property type="entry name" value="LIP"/>
    <property type="match status" value="2"/>
</dbReference>
<gene>
    <name evidence="2" type="primary">ABSGL_05995.1 scaffold 7611</name>
</gene>
<dbReference type="OrthoDB" id="2373480at2759"/>
<keyword evidence="1" id="KW-0812">Transmembrane</keyword>
<accession>A0A163JM43</accession>
<dbReference type="GO" id="GO:0004806">
    <property type="term" value="F:triacylglycerol lipase activity"/>
    <property type="evidence" value="ECO:0007669"/>
    <property type="project" value="InterPro"/>
</dbReference>
<dbReference type="EMBL" id="LT553181">
    <property type="protein sequence ID" value="SAM00314.1"/>
    <property type="molecule type" value="Genomic_DNA"/>
</dbReference>
<evidence type="ECO:0000313" key="3">
    <source>
        <dbReference type="Proteomes" id="UP000078561"/>
    </source>
</evidence>
<dbReference type="PANTHER" id="PTHR34853:SF1">
    <property type="entry name" value="LIPASE 5"/>
    <property type="match status" value="1"/>
</dbReference>
<dbReference type="InterPro" id="IPR005152">
    <property type="entry name" value="Lipase_secreted"/>
</dbReference>
<protein>
    <recommendedName>
        <fullName evidence="4">Triacylglycerol lipase</fullName>
    </recommendedName>
</protein>
<evidence type="ECO:0000313" key="2">
    <source>
        <dbReference type="EMBL" id="SAM00314.1"/>
    </source>
</evidence>
<feature type="transmembrane region" description="Helical" evidence="1">
    <location>
        <begin position="6"/>
        <end position="28"/>
    </location>
</feature>
<dbReference type="InterPro" id="IPR029058">
    <property type="entry name" value="AB_hydrolase_fold"/>
</dbReference>
<keyword evidence="1" id="KW-1133">Transmembrane helix</keyword>
<dbReference type="AlphaFoldDB" id="A0A163JM43"/>
<organism evidence="2">
    <name type="scientific">Absidia glauca</name>
    <name type="common">Pin mould</name>
    <dbReference type="NCBI Taxonomy" id="4829"/>
    <lineage>
        <taxon>Eukaryota</taxon>
        <taxon>Fungi</taxon>
        <taxon>Fungi incertae sedis</taxon>
        <taxon>Mucoromycota</taxon>
        <taxon>Mucoromycotina</taxon>
        <taxon>Mucoromycetes</taxon>
        <taxon>Mucorales</taxon>
        <taxon>Cunninghamellaceae</taxon>
        <taxon>Absidia</taxon>
    </lineage>
</organism>
<dbReference type="SUPFAM" id="SSF53474">
    <property type="entry name" value="alpha/beta-Hydrolases"/>
    <property type="match status" value="1"/>
</dbReference>
<dbReference type="PIRSF" id="PIRSF029171">
    <property type="entry name" value="Esterase_LipA"/>
    <property type="match status" value="1"/>
</dbReference>
<keyword evidence="3" id="KW-1185">Reference proteome</keyword>
<dbReference type="GO" id="GO:0016042">
    <property type="term" value="P:lipid catabolic process"/>
    <property type="evidence" value="ECO:0007669"/>
    <property type="project" value="InterPro"/>
</dbReference>
<keyword evidence="1" id="KW-0472">Membrane</keyword>
<evidence type="ECO:0008006" key="4">
    <source>
        <dbReference type="Google" id="ProtNLM"/>
    </source>
</evidence>
<proteinExistence type="predicted"/>
<dbReference type="Gene3D" id="3.40.50.1820">
    <property type="entry name" value="alpha/beta hydrolase"/>
    <property type="match status" value="2"/>
</dbReference>
<dbReference type="Gene3D" id="1.10.260.130">
    <property type="match status" value="1"/>
</dbReference>
<evidence type="ECO:0000256" key="1">
    <source>
        <dbReference type="SAM" id="Phobius"/>
    </source>
</evidence>
<reference evidence="2" key="1">
    <citation type="submission" date="2016-04" db="EMBL/GenBank/DDBJ databases">
        <authorList>
            <person name="Evans L.H."/>
            <person name="Alamgir A."/>
            <person name="Owens N."/>
            <person name="Weber N.D."/>
            <person name="Virtaneva K."/>
            <person name="Barbian K."/>
            <person name="Babar A."/>
            <person name="Rosenke K."/>
        </authorList>
    </citation>
    <scope>NUCLEOTIDE SEQUENCE [LARGE SCALE GENOMIC DNA]</scope>
    <source>
        <strain evidence="2">CBS 101.48</strain>
    </source>
</reference>
<dbReference type="InParanoid" id="A0A163JM43"/>
<sequence>MLQHHLFKYAALINVLLVAIVSGAPLMIRDALKPSADPFYVPDAGFENAKPGDILKSRVLPPNSLAAFSAFSQNINGVYQYLYRSTDALGNPAATVTTLMVPKNADPSKLGKDACFLIDSQCQLYSQLSSSIGIVSYQTAEDSPTSDCAPSYSLQKGTSLAGVLPQAEILLMDTLLARGWYVNTPDYEGPKSYFTVGANSGQGVLDSIRAVLSTGNQTQIRANAQVQLWGYSGGALASGWATQLQPSYAPDLTIIGAALGGTPVDLNATLNAANKSPFCGLIPAGIHGLSAQYPELASYLDKTLLPEKKQAFNDAANYCLAPLILKFAFQDIQSYVNRPDFLNDPIPTKILKDNTMGKLGTPKIPLFMYHASHDEVVRTHPILFNESVSILTFFLPFAPQVPYAPAQAMYKNWCSSAGSDTSIQFVRDELSEHAILAITGAANAINFLIDGFNNKARKPGCSMRTTLTSALDPGALGIFGKLIWDDLNALLGKPIGPNNIF</sequence>
<dbReference type="PANTHER" id="PTHR34853">
    <property type="match status" value="1"/>
</dbReference>
<dbReference type="OMA" id="IPMFVYK"/>